<keyword evidence="2" id="KW-1185">Reference proteome</keyword>
<protein>
    <submittedName>
        <fullName evidence="1">Uncharacterized protein</fullName>
    </submittedName>
</protein>
<accession>A0A0R1PF34</accession>
<dbReference type="PATRIC" id="fig|1423746.3.peg.1092"/>
<gene>
    <name evidence="1" type="ORF">FD27_GL001077</name>
</gene>
<dbReference type="EMBL" id="AZER01000016">
    <property type="protein sequence ID" value="KRL27323.1"/>
    <property type="molecule type" value="Genomic_DNA"/>
</dbReference>
<dbReference type="OrthoDB" id="2286453at2"/>
<reference evidence="1 2" key="1">
    <citation type="journal article" date="2015" name="Genome Announc.">
        <title>Expanding the biotechnology potential of lactobacilli through comparative genomics of 213 strains and associated genera.</title>
        <authorList>
            <person name="Sun Z."/>
            <person name="Harris H.M."/>
            <person name="McCann A."/>
            <person name="Guo C."/>
            <person name="Argimon S."/>
            <person name="Zhang W."/>
            <person name="Yang X."/>
            <person name="Jeffery I.B."/>
            <person name="Cooney J.C."/>
            <person name="Kagawa T.F."/>
            <person name="Liu W."/>
            <person name="Song Y."/>
            <person name="Salvetti E."/>
            <person name="Wrobel A."/>
            <person name="Rasinkangas P."/>
            <person name="Parkhill J."/>
            <person name="Rea M.C."/>
            <person name="O'Sullivan O."/>
            <person name="Ritari J."/>
            <person name="Douillard F.P."/>
            <person name="Paul Ross R."/>
            <person name="Yang R."/>
            <person name="Briner A.E."/>
            <person name="Felis G.E."/>
            <person name="de Vos W.M."/>
            <person name="Barrangou R."/>
            <person name="Klaenhammer T.R."/>
            <person name="Caufield P.W."/>
            <person name="Cui Y."/>
            <person name="Zhang H."/>
            <person name="O'Toole P.W."/>
        </authorList>
    </citation>
    <scope>NUCLEOTIDE SEQUENCE [LARGE SCALE GENOMIC DNA]</scope>
    <source>
        <strain evidence="1 2">DSM 13145</strain>
    </source>
</reference>
<dbReference type="Proteomes" id="UP000051445">
    <property type="component" value="Unassembled WGS sequence"/>
</dbReference>
<comment type="caution">
    <text evidence="1">The sequence shown here is derived from an EMBL/GenBank/DDBJ whole genome shotgun (WGS) entry which is preliminary data.</text>
</comment>
<evidence type="ECO:0000313" key="1">
    <source>
        <dbReference type="EMBL" id="KRL27323.1"/>
    </source>
</evidence>
<dbReference type="AlphaFoldDB" id="A0A0R1PF34"/>
<evidence type="ECO:0000313" key="2">
    <source>
        <dbReference type="Proteomes" id="UP000051445"/>
    </source>
</evidence>
<sequence>MGWNNDNIPEIDINYDDSQMKHTMANISAMLDKNGFGDAGAKLRNMTASASYNGERAVNKMAEQTTSEVRNLMRERQYRQPSYHPGVKAFDRKADTQHMVNNLKDHVDGNKHRIYTTATTATNGGYNYSQAFEFGLLTRNYPAHHPFQDAATHLGLNQMNGSFDDEIDQAIRKGFDA</sequence>
<proteinExistence type="predicted"/>
<dbReference type="STRING" id="1423746.FD27_GL001077"/>
<dbReference type="RefSeq" id="WP_057751281.1">
    <property type="nucleotide sequence ID" value="NZ_AZER01000016.1"/>
</dbReference>
<name>A0A0R1PF34_9LACO</name>
<organism evidence="1 2">
    <name type="scientific">Limosilactobacillus frumenti DSM 13145</name>
    <dbReference type="NCBI Taxonomy" id="1423746"/>
    <lineage>
        <taxon>Bacteria</taxon>
        <taxon>Bacillati</taxon>
        <taxon>Bacillota</taxon>
        <taxon>Bacilli</taxon>
        <taxon>Lactobacillales</taxon>
        <taxon>Lactobacillaceae</taxon>
        <taxon>Limosilactobacillus</taxon>
    </lineage>
</organism>